<evidence type="ECO:0000256" key="1">
    <source>
        <dbReference type="ARBA" id="ARBA00004651"/>
    </source>
</evidence>
<sequence>MSHVLDSTSLPTPATAATQQRTHVRYWVLAMIFLVTTFNYADRATLSITGPTMQKEFGFDTIQMGYIFSAFSWAYVLSQLPGGWLLDRFGARRVYAASIFFWSVFTLLQSTVGIFTSAATAVATLFVMRFLVGMAEAPAFPANAKVVAGWFPTQERGTASAIFNSAQYFAAVVFTPLMAALTQWVGWHWVYISMGATGIALAIVWWFFIRSPATHPGVNRPELDHIAAGGGLIHMGEDAAAQAHDKPKGQTAFYVKQLLTNRMLVGIYIGQFSINVLTYFFLTWFPVYLVQERGMSILKAGFMVSLPAICGFLGGVLGGVVSDWMLRRGVSLTVARKTPIVIGMLMSASMILCNYVSADWMIVGLMALAFFGKGFGAFGWAVMADVAPKEVIGLAGSIFNTFGAIAGIVTPIVIGYILAATHSFGGALVFVGLNALVTVFAYLVIVKDIQRIELKHA</sequence>
<feature type="transmembrane region" description="Helical" evidence="6">
    <location>
        <begin position="94"/>
        <end position="115"/>
    </location>
</feature>
<feature type="domain" description="Major facilitator superfamily (MFS) profile" evidence="7">
    <location>
        <begin position="28"/>
        <end position="450"/>
    </location>
</feature>
<feature type="transmembrane region" description="Helical" evidence="6">
    <location>
        <begin position="161"/>
        <end position="181"/>
    </location>
</feature>
<accession>A0ABU1IDS4</accession>
<dbReference type="InterPro" id="IPR020846">
    <property type="entry name" value="MFS_dom"/>
</dbReference>
<dbReference type="Pfam" id="PF07690">
    <property type="entry name" value="MFS_1"/>
    <property type="match status" value="1"/>
</dbReference>
<feature type="transmembrane region" description="Helical" evidence="6">
    <location>
        <begin position="24"/>
        <end position="41"/>
    </location>
</feature>
<dbReference type="PROSITE" id="PS50850">
    <property type="entry name" value="MFS"/>
    <property type="match status" value="1"/>
</dbReference>
<keyword evidence="3 6" id="KW-0812">Transmembrane</keyword>
<keyword evidence="4 6" id="KW-1133">Transmembrane helix</keyword>
<keyword evidence="9" id="KW-1185">Reference proteome</keyword>
<evidence type="ECO:0000313" key="9">
    <source>
        <dbReference type="Proteomes" id="UP001267710"/>
    </source>
</evidence>
<feature type="transmembrane region" description="Helical" evidence="6">
    <location>
        <begin position="424"/>
        <end position="445"/>
    </location>
</feature>
<dbReference type="PANTHER" id="PTHR11662:SF399">
    <property type="entry name" value="FI19708P1-RELATED"/>
    <property type="match status" value="1"/>
</dbReference>
<protein>
    <submittedName>
        <fullName evidence="8">D-galactonate transporter</fullName>
    </submittedName>
</protein>
<feature type="transmembrane region" description="Helical" evidence="6">
    <location>
        <begin position="302"/>
        <end position="326"/>
    </location>
</feature>
<evidence type="ECO:0000256" key="3">
    <source>
        <dbReference type="ARBA" id="ARBA00022692"/>
    </source>
</evidence>
<dbReference type="InterPro" id="IPR000849">
    <property type="entry name" value="Sugar_P_transporter"/>
</dbReference>
<feature type="transmembrane region" description="Helical" evidence="6">
    <location>
        <begin position="391"/>
        <end position="418"/>
    </location>
</feature>
<feature type="transmembrane region" description="Helical" evidence="6">
    <location>
        <begin position="338"/>
        <end position="357"/>
    </location>
</feature>
<feature type="transmembrane region" description="Helical" evidence="6">
    <location>
        <begin position="61"/>
        <end position="82"/>
    </location>
</feature>
<keyword evidence="2" id="KW-1003">Cell membrane</keyword>
<dbReference type="RefSeq" id="WP_309829949.1">
    <property type="nucleotide sequence ID" value="NZ_JAVIZX010000001.1"/>
</dbReference>
<name>A0ABU1IDS4_9BURK</name>
<dbReference type="PANTHER" id="PTHR11662">
    <property type="entry name" value="SOLUTE CARRIER FAMILY 17"/>
    <property type="match status" value="1"/>
</dbReference>
<feature type="transmembrane region" description="Helical" evidence="6">
    <location>
        <begin position="363"/>
        <end position="384"/>
    </location>
</feature>
<dbReference type="InterPro" id="IPR011701">
    <property type="entry name" value="MFS"/>
</dbReference>
<evidence type="ECO:0000256" key="2">
    <source>
        <dbReference type="ARBA" id="ARBA00022475"/>
    </source>
</evidence>
<dbReference type="EMBL" id="JAVIZX010000001">
    <property type="protein sequence ID" value="MDR6215377.1"/>
    <property type="molecule type" value="Genomic_DNA"/>
</dbReference>
<dbReference type="Gene3D" id="1.20.1250.20">
    <property type="entry name" value="MFS general substrate transporter like domains"/>
    <property type="match status" value="2"/>
</dbReference>
<evidence type="ECO:0000256" key="5">
    <source>
        <dbReference type="ARBA" id="ARBA00023136"/>
    </source>
</evidence>
<reference evidence="8 9" key="1">
    <citation type="submission" date="2023-08" db="EMBL/GenBank/DDBJ databases">
        <title>Functional and genomic diversity of the sorghum phyllosphere microbiome.</title>
        <authorList>
            <person name="Shade A."/>
        </authorList>
    </citation>
    <scope>NUCLEOTIDE SEQUENCE [LARGE SCALE GENOMIC DNA]</scope>
    <source>
        <strain evidence="8 9">SORGH_AS_0335</strain>
    </source>
</reference>
<feature type="transmembrane region" description="Helical" evidence="6">
    <location>
        <begin position="187"/>
        <end position="208"/>
    </location>
</feature>
<evidence type="ECO:0000256" key="4">
    <source>
        <dbReference type="ARBA" id="ARBA00022989"/>
    </source>
</evidence>
<dbReference type="CDD" id="cd17319">
    <property type="entry name" value="MFS_ExuT_GudP_like"/>
    <property type="match status" value="1"/>
</dbReference>
<feature type="transmembrane region" description="Helical" evidence="6">
    <location>
        <begin position="263"/>
        <end position="282"/>
    </location>
</feature>
<comment type="subcellular location">
    <subcellularLocation>
        <location evidence="1">Cell membrane</location>
        <topology evidence="1">Multi-pass membrane protein</topology>
    </subcellularLocation>
</comment>
<gene>
    <name evidence="8" type="ORF">QE399_003066</name>
</gene>
<evidence type="ECO:0000256" key="6">
    <source>
        <dbReference type="SAM" id="Phobius"/>
    </source>
</evidence>
<dbReference type="SUPFAM" id="SSF103473">
    <property type="entry name" value="MFS general substrate transporter"/>
    <property type="match status" value="1"/>
</dbReference>
<dbReference type="NCBIfam" id="TIGR00893">
    <property type="entry name" value="2A0114"/>
    <property type="match status" value="1"/>
</dbReference>
<organism evidence="8 9">
    <name type="scientific">Paracidovorax wautersii</name>
    <dbReference type="NCBI Taxonomy" id="1177982"/>
    <lineage>
        <taxon>Bacteria</taxon>
        <taxon>Pseudomonadati</taxon>
        <taxon>Pseudomonadota</taxon>
        <taxon>Betaproteobacteria</taxon>
        <taxon>Burkholderiales</taxon>
        <taxon>Comamonadaceae</taxon>
        <taxon>Paracidovorax</taxon>
    </lineage>
</organism>
<dbReference type="PIRSF" id="PIRSF002808">
    <property type="entry name" value="Hexose_phosphate_transp"/>
    <property type="match status" value="1"/>
</dbReference>
<proteinExistence type="predicted"/>
<evidence type="ECO:0000313" key="8">
    <source>
        <dbReference type="EMBL" id="MDR6215377.1"/>
    </source>
</evidence>
<comment type="caution">
    <text evidence="8">The sequence shown here is derived from an EMBL/GenBank/DDBJ whole genome shotgun (WGS) entry which is preliminary data.</text>
</comment>
<feature type="transmembrane region" description="Helical" evidence="6">
    <location>
        <begin position="121"/>
        <end position="140"/>
    </location>
</feature>
<keyword evidence="5 6" id="KW-0472">Membrane</keyword>
<evidence type="ECO:0000259" key="7">
    <source>
        <dbReference type="PROSITE" id="PS50850"/>
    </source>
</evidence>
<dbReference type="Proteomes" id="UP001267710">
    <property type="component" value="Unassembled WGS sequence"/>
</dbReference>
<dbReference type="InterPro" id="IPR036259">
    <property type="entry name" value="MFS_trans_sf"/>
</dbReference>
<dbReference type="InterPro" id="IPR050382">
    <property type="entry name" value="MFS_Na/Anion_cotransporter"/>
</dbReference>